<comment type="subcellular location">
    <subcellularLocation>
        <location evidence="1">Membrane</location>
        <topology evidence="1">Multi-pass membrane protein</topology>
    </subcellularLocation>
</comment>
<evidence type="ECO:0000256" key="2">
    <source>
        <dbReference type="ARBA" id="ARBA00022692"/>
    </source>
</evidence>
<feature type="domain" description="EamA" evidence="6">
    <location>
        <begin position="112"/>
        <end position="249"/>
    </location>
</feature>
<evidence type="ECO:0000259" key="6">
    <source>
        <dbReference type="Pfam" id="PF00892"/>
    </source>
</evidence>
<feature type="transmembrane region" description="Helical" evidence="5">
    <location>
        <begin position="212"/>
        <end position="230"/>
    </location>
</feature>
<protein>
    <recommendedName>
        <fullName evidence="6">EamA domain-containing protein</fullName>
    </recommendedName>
</protein>
<feature type="transmembrane region" description="Helical" evidence="5">
    <location>
        <begin position="112"/>
        <end position="131"/>
    </location>
</feature>
<dbReference type="PANTHER" id="PTHR22911">
    <property type="entry name" value="ACYL-MALONYL CONDENSING ENZYME-RELATED"/>
    <property type="match status" value="1"/>
</dbReference>
<evidence type="ECO:0000256" key="4">
    <source>
        <dbReference type="ARBA" id="ARBA00023136"/>
    </source>
</evidence>
<gene>
    <name evidence="7" type="ORF">FGO68_gene7523</name>
</gene>
<accession>A0A8J8SZS8</accession>
<name>A0A8J8SZS8_HALGN</name>
<dbReference type="InterPro" id="IPR000620">
    <property type="entry name" value="EamA_dom"/>
</dbReference>
<dbReference type="OrthoDB" id="300255at2759"/>
<evidence type="ECO:0000313" key="8">
    <source>
        <dbReference type="Proteomes" id="UP000785679"/>
    </source>
</evidence>
<feature type="transmembrane region" description="Helical" evidence="5">
    <location>
        <begin position="27"/>
        <end position="49"/>
    </location>
</feature>
<keyword evidence="2 5" id="KW-0812">Transmembrane</keyword>
<dbReference type="SUPFAM" id="SSF103481">
    <property type="entry name" value="Multidrug resistance efflux transporter EmrE"/>
    <property type="match status" value="2"/>
</dbReference>
<evidence type="ECO:0000256" key="5">
    <source>
        <dbReference type="SAM" id="Phobius"/>
    </source>
</evidence>
<dbReference type="InterPro" id="IPR037185">
    <property type="entry name" value="EmrE-like"/>
</dbReference>
<keyword evidence="4 5" id="KW-0472">Membrane</keyword>
<organism evidence="7 8">
    <name type="scientific">Halteria grandinella</name>
    <dbReference type="NCBI Taxonomy" id="5974"/>
    <lineage>
        <taxon>Eukaryota</taxon>
        <taxon>Sar</taxon>
        <taxon>Alveolata</taxon>
        <taxon>Ciliophora</taxon>
        <taxon>Intramacronucleata</taxon>
        <taxon>Spirotrichea</taxon>
        <taxon>Stichotrichia</taxon>
        <taxon>Sporadotrichida</taxon>
        <taxon>Halteriidae</taxon>
        <taxon>Halteria</taxon>
    </lineage>
</organism>
<dbReference type="GO" id="GO:0016020">
    <property type="term" value="C:membrane"/>
    <property type="evidence" value="ECO:0007669"/>
    <property type="project" value="UniProtKB-SubCell"/>
</dbReference>
<feature type="domain" description="EamA" evidence="6">
    <location>
        <begin position="4"/>
        <end position="95"/>
    </location>
</feature>
<comment type="caution">
    <text evidence="7">The sequence shown here is derived from an EMBL/GenBank/DDBJ whole genome shotgun (WGS) entry which is preliminary data.</text>
</comment>
<dbReference type="Gene3D" id="1.10.3730.20">
    <property type="match status" value="1"/>
</dbReference>
<feature type="transmembrane region" description="Helical" evidence="5">
    <location>
        <begin position="179"/>
        <end position="200"/>
    </location>
</feature>
<dbReference type="AlphaFoldDB" id="A0A8J8SZS8"/>
<sequence length="259" mass="28983">MFLAFTFAFSRLKESPFNLPRQHRWTLAFRGFFGVISNMLSITAIKLIALTKSQVIYWTIPIFTAVFANKFLGERITQYDWAAVFLAFSGIILITNPFGAAKLDEDPFIENTGVICSLLGAVTGGMAFTAVKKMGKEVHYLMSPWSWCIANFILAPIFTAVQRVSLVPHQFHVYNGYDVILILGISVFMVLNMTFATLAYQNEKAGRVSPIAYSQIFIVAILDVVIFGTSLSWNQWLGGAIIVFSNLSISMLKCFEIIK</sequence>
<feature type="transmembrane region" description="Helical" evidence="5">
    <location>
        <begin position="138"/>
        <end position="159"/>
    </location>
</feature>
<dbReference type="PANTHER" id="PTHR22911:SF6">
    <property type="entry name" value="SOLUTE CARRIER FAMILY 35 MEMBER G1"/>
    <property type="match status" value="1"/>
</dbReference>
<keyword evidence="8" id="KW-1185">Reference proteome</keyword>
<dbReference type="Proteomes" id="UP000785679">
    <property type="component" value="Unassembled WGS sequence"/>
</dbReference>
<dbReference type="EMBL" id="RRYP01013193">
    <property type="protein sequence ID" value="TNV76655.1"/>
    <property type="molecule type" value="Genomic_DNA"/>
</dbReference>
<reference evidence="7" key="1">
    <citation type="submission" date="2019-06" db="EMBL/GenBank/DDBJ databases">
        <authorList>
            <person name="Zheng W."/>
        </authorList>
    </citation>
    <scope>NUCLEOTIDE SEQUENCE</scope>
    <source>
        <strain evidence="7">QDHG01</strain>
    </source>
</reference>
<proteinExistence type="predicted"/>
<feature type="transmembrane region" description="Helical" evidence="5">
    <location>
        <begin position="79"/>
        <end position="100"/>
    </location>
</feature>
<keyword evidence="3 5" id="KW-1133">Transmembrane helix</keyword>
<evidence type="ECO:0000256" key="3">
    <source>
        <dbReference type="ARBA" id="ARBA00022989"/>
    </source>
</evidence>
<feature type="transmembrane region" description="Helical" evidence="5">
    <location>
        <begin position="55"/>
        <end position="72"/>
    </location>
</feature>
<dbReference type="Pfam" id="PF00892">
    <property type="entry name" value="EamA"/>
    <property type="match status" value="2"/>
</dbReference>
<evidence type="ECO:0000256" key="1">
    <source>
        <dbReference type="ARBA" id="ARBA00004141"/>
    </source>
</evidence>
<evidence type="ECO:0000313" key="7">
    <source>
        <dbReference type="EMBL" id="TNV76655.1"/>
    </source>
</evidence>